<dbReference type="InterPro" id="IPR007855">
    <property type="entry name" value="RDRP"/>
</dbReference>
<protein>
    <submittedName>
        <fullName evidence="3">RNA dependent RNA polymerase-domain-containing protein</fullName>
    </submittedName>
</protein>
<evidence type="ECO:0000256" key="1">
    <source>
        <dbReference type="SAM" id="MobiDB-lite"/>
    </source>
</evidence>
<reference evidence="3" key="1">
    <citation type="journal article" date="2023" name="Mol. Phylogenet. Evol.">
        <title>Genome-scale phylogeny and comparative genomics of the fungal order Sordariales.</title>
        <authorList>
            <person name="Hensen N."/>
            <person name="Bonometti L."/>
            <person name="Westerberg I."/>
            <person name="Brannstrom I.O."/>
            <person name="Guillou S."/>
            <person name="Cros-Aarteil S."/>
            <person name="Calhoun S."/>
            <person name="Haridas S."/>
            <person name="Kuo A."/>
            <person name="Mondo S."/>
            <person name="Pangilinan J."/>
            <person name="Riley R."/>
            <person name="LaButti K."/>
            <person name="Andreopoulos B."/>
            <person name="Lipzen A."/>
            <person name="Chen C."/>
            <person name="Yan M."/>
            <person name="Daum C."/>
            <person name="Ng V."/>
            <person name="Clum A."/>
            <person name="Steindorff A."/>
            <person name="Ohm R.A."/>
            <person name="Martin F."/>
            <person name="Silar P."/>
            <person name="Natvig D.O."/>
            <person name="Lalanne C."/>
            <person name="Gautier V."/>
            <person name="Ament-Velasquez S.L."/>
            <person name="Kruys A."/>
            <person name="Hutchinson M.I."/>
            <person name="Powell A.J."/>
            <person name="Barry K."/>
            <person name="Miller A.N."/>
            <person name="Grigoriev I.V."/>
            <person name="Debuchy R."/>
            <person name="Gladieux P."/>
            <person name="Hiltunen Thoren M."/>
            <person name="Johannesson H."/>
        </authorList>
    </citation>
    <scope>NUCLEOTIDE SEQUENCE</scope>
    <source>
        <strain evidence="3">CBS 359.72</strain>
    </source>
</reference>
<dbReference type="PANTHER" id="PTHR23079">
    <property type="entry name" value="RNA-DEPENDENT RNA POLYMERASE"/>
    <property type="match status" value="1"/>
</dbReference>
<proteinExistence type="predicted"/>
<dbReference type="GO" id="GO:0003968">
    <property type="term" value="F:RNA-directed RNA polymerase activity"/>
    <property type="evidence" value="ECO:0007669"/>
    <property type="project" value="UniProtKB-KW"/>
</dbReference>
<dbReference type="GO" id="GO:0003723">
    <property type="term" value="F:RNA binding"/>
    <property type="evidence" value="ECO:0007669"/>
    <property type="project" value="UniProtKB-KW"/>
</dbReference>
<dbReference type="Pfam" id="PF05183">
    <property type="entry name" value="RdRP"/>
    <property type="match status" value="1"/>
</dbReference>
<dbReference type="PANTHER" id="PTHR23079:SF55">
    <property type="entry name" value="RNA-DIRECTED RNA POLYMERASE"/>
    <property type="match status" value="1"/>
</dbReference>
<reference evidence="3" key="2">
    <citation type="submission" date="2023-05" db="EMBL/GenBank/DDBJ databases">
        <authorList>
            <consortium name="Lawrence Berkeley National Laboratory"/>
            <person name="Steindorff A."/>
            <person name="Hensen N."/>
            <person name="Bonometti L."/>
            <person name="Westerberg I."/>
            <person name="Brannstrom I.O."/>
            <person name="Guillou S."/>
            <person name="Cros-Aarteil S."/>
            <person name="Calhoun S."/>
            <person name="Haridas S."/>
            <person name="Kuo A."/>
            <person name="Mondo S."/>
            <person name="Pangilinan J."/>
            <person name="Riley R."/>
            <person name="Labutti K."/>
            <person name="Andreopoulos B."/>
            <person name="Lipzen A."/>
            <person name="Chen C."/>
            <person name="Yanf M."/>
            <person name="Daum C."/>
            <person name="Ng V."/>
            <person name="Clum A."/>
            <person name="Ohm R."/>
            <person name="Martin F."/>
            <person name="Silar P."/>
            <person name="Natvig D."/>
            <person name="Lalanne C."/>
            <person name="Gautier V."/>
            <person name="Ament-Velasquez S.L."/>
            <person name="Kruys A."/>
            <person name="Hutchinson M.I."/>
            <person name="Powell A.J."/>
            <person name="Barry K."/>
            <person name="Miller A.N."/>
            <person name="Grigoriev I.V."/>
            <person name="Debuchy R."/>
            <person name="Gladieux P."/>
            <person name="Thoren M.H."/>
            <person name="Johannesson H."/>
        </authorList>
    </citation>
    <scope>NUCLEOTIDE SEQUENCE</scope>
    <source>
        <strain evidence="3">CBS 359.72</strain>
    </source>
</reference>
<organism evidence="3 4">
    <name type="scientific">Corynascus novoguineensis</name>
    <dbReference type="NCBI Taxonomy" id="1126955"/>
    <lineage>
        <taxon>Eukaryota</taxon>
        <taxon>Fungi</taxon>
        <taxon>Dikarya</taxon>
        <taxon>Ascomycota</taxon>
        <taxon>Pezizomycotina</taxon>
        <taxon>Sordariomycetes</taxon>
        <taxon>Sordariomycetidae</taxon>
        <taxon>Sordariales</taxon>
        <taxon>Chaetomiaceae</taxon>
        <taxon>Corynascus</taxon>
    </lineage>
</organism>
<evidence type="ECO:0000313" key="3">
    <source>
        <dbReference type="EMBL" id="KAK4248838.1"/>
    </source>
</evidence>
<dbReference type="GO" id="GO:0031380">
    <property type="term" value="C:nuclear RNA-directed RNA polymerase complex"/>
    <property type="evidence" value="ECO:0007669"/>
    <property type="project" value="TreeGrafter"/>
</dbReference>
<feature type="region of interest" description="Disordered" evidence="1">
    <location>
        <begin position="34"/>
        <end position="54"/>
    </location>
</feature>
<dbReference type="InterPro" id="IPR057596">
    <property type="entry name" value="RDRP_core"/>
</dbReference>
<feature type="compositionally biased region" description="Low complexity" evidence="1">
    <location>
        <begin position="1466"/>
        <end position="1481"/>
    </location>
</feature>
<evidence type="ECO:0000259" key="2">
    <source>
        <dbReference type="Pfam" id="PF05183"/>
    </source>
</evidence>
<comment type="caution">
    <text evidence="3">The sequence shown here is derived from an EMBL/GenBank/DDBJ whole genome shotgun (WGS) entry which is preliminary data.</text>
</comment>
<accession>A0AAN7HR75</accession>
<keyword evidence="4" id="KW-1185">Reference proteome</keyword>
<evidence type="ECO:0000313" key="4">
    <source>
        <dbReference type="Proteomes" id="UP001303647"/>
    </source>
</evidence>
<feature type="domain" description="RDRP core" evidence="2">
    <location>
        <begin position="508"/>
        <end position="1079"/>
    </location>
</feature>
<gene>
    <name evidence="3" type="ORF">C7999DRAFT_13246</name>
</gene>
<dbReference type="EMBL" id="MU857631">
    <property type="protein sequence ID" value="KAK4248838.1"/>
    <property type="molecule type" value="Genomic_DNA"/>
</dbReference>
<dbReference type="Proteomes" id="UP001303647">
    <property type="component" value="Unassembled WGS sequence"/>
</dbReference>
<sequence>MGNPLDGDYQHLLLQGADNGRVKVQQERAVARSAVSRNKNQIHSGRRPRPVARRSKLFPQGSVTSCPSPGQLQLPPRQTAVPLPAAWSSSLSITMVIKPIPTNVNPWDVSKFFGGFGNVVWVKLDQPSISIYRSAKIRFEPPPTDLSFFQQGRCRHNLGGSSSWAHVEFSRQYRKENTLTTPLGNTCPTSMSLQSRRLIFGLLTQPTVLMLKRDVNKLGADPELRLTADFLRQKLIIHFSYVTQGARQCYRLDVKFGIIQQICRDVTASSTLVINLKDPPLARKKQTQLNGAAWKDRLVWREEELWHRAVEIKPDTGTPNTWPVSLDEQSETVDLGRWTTYLLDLDEAAKEQWLAIETHLREWNIATNVDLTFTRVPSRVPELWDMLSDAHCKMSVSPPWTHDLALLSPSTHIALPYDVRYQMEVCISRGVLCEYNIEREWLEKLVEMSNARDPGAANRARLMLEYAADEGRPIYDPMKLFQDCGAMSYYPTTLHIPDYRALVRKVIVTPTRIYFSTPTVETTNRVVRRYRHVQDHFIRVQFTDEMQNGRIGACDVDRDDELYTRVCRVMMQGIRMGKWHWKFLAFGNSQIRESGAFFFCEPEDGSVTCDSIRQWMGNFDHIPSVAKFASRLGQCFSTTRLLHYISSPRIVEIDDVETKDEVCFTDGVGKISLPLACLVAEHWELNRPPSAIQFRMGGCKGILVNWPDVKGTEVHIRPSQKKFPAVYNGLEIIRCSQFSCASLNRQTILILSCLGVPDEVFIDMMAAQIANYDAAMMDKDKAVELLDNYVDENMTTTTIAAMLRSGFTHTREPFVQTVLQLWRSWSIKGLKEKAKLIVEQGAFVLGCVDETGTLRGHSRATEGRKNVSRDQLPQIFLQVPDPKDRREYKVITGLCIVGRNPSLHPGDIRVVEAVDIPKLRHIRDVVVFSLRGDRDVPSMCSGGDLDGDDFFVIWDPRLLPTEWSHPPMQYSAPEQPTEPRSSVAKSLAFFFILFMKNDRLPLIAHAHLATADYEAEGAKHWKCLQLAERHSTAVDYAKTGVPAQLNKELNPRKYPHFMEKPRYKTYHSTSILGKLYDMVDREVFDNKENYVLPFDDRILKRYKPDSILLKEARKIKGQYDIAMRRIMGQLEIRTEFEIWTTFVMSKPRVGTDYKVQEKVGREAAGLRKQFRDLCLRVIEEHNFDRLEFIAGMYRVTWEETKIALDEARQPHVLPNGTVGLRRVTARSMPLISFPWLFPAELGKIALDIEDMPNLRELGIAPPSAKPVSGKGRVVQLEPELDLAGMEYARTSDGQITHRGEILHLFRHNDDDSDDQGGFYCDDDTAGVYSATDSASESMPNGGVKESQREFPNLLDVNTVSGDTEFSTQNTASSSTEDLALLRKTGGLDASQSLLNLLPSDTDAGSDSSPYLYPVKVPDTQEQYRTNSSTAQTSTTTQAARLAAEVNSAANIPTVALSKGSMNNNKGSTDNGNLNSSSNTGNWDRVTSTTPTPAGTADWKTKEEEWEPVQYKNFTICGRLLWMTKTLNSTELWGGDYDTGHDHHSCGRSDVDDGLALSGEQTGLAQYPDPFAATKAEGEAEEVEASDAEMEYEEDIVEVVGETMLEKAAARFDCA</sequence>
<feature type="compositionally biased region" description="Basic residues" evidence="1">
    <location>
        <begin position="44"/>
        <end position="54"/>
    </location>
</feature>
<dbReference type="GO" id="GO:0030422">
    <property type="term" value="P:siRNA processing"/>
    <property type="evidence" value="ECO:0007669"/>
    <property type="project" value="TreeGrafter"/>
</dbReference>
<name>A0AAN7HR75_9PEZI</name>
<feature type="region of interest" description="Disordered" evidence="1">
    <location>
        <begin position="1456"/>
        <end position="1500"/>
    </location>
</feature>